<reference evidence="2 3" key="1">
    <citation type="submission" date="2024-05" db="EMBL/GenBank/DDBJ databases">
        <title>Haplotype-resolved chromosome-level genome assembly of Huyou (Citrus changshanensis).</title>
        <authorList>
            <person name="Miao C."/>
            <person name="Chen W."/>
            <person name="Wu Y."/>
            <person name="Wang L."/>
            <person name="Zhao S."/>
            <person name="Grierson D."/>
            <person name="Xu C."/>
            <person name="Chen K."/>
        </authorList>
    </citation>
    <scope>NUCLEOTIDE SEQUENCE [LARGE SCALE GENOMIC DNA]</scope>
    <source>
        <strain evidence="2">01-14</strain>
        <tissue evidence="2">Leaf</tissue>
    </source>
</reference>
<organism evidence="2 3">
    <name type="scientific">Citrus x changshan-huyou</name>
    <dbReference type="NCBI Taxonomy" id="2935761"/>
    <lineage>
        <taxon>Eukaryota</taxon>
        <taxon>Viridiplantae</taxon>
        <taxon>Streptophyta</taxon>
        <taxon>Embryophyta</taxon>
        <taxon>Tracheophyta</taxon>
        <taxon>Spermatophyta</taxon>
        <taxon>Magnoliopsida</taxon>
        <taxon>eudicotyledons</taxon>
        <taxon>Gunneridae</taxon>
        <taxon>Pentapetalae</taxon>
        <taxon>rosids</taxon>
        <taxon>malvids</taxon>
        <taxon>Sapindales</taxon>
        <taxon>Rutaceae</taxon>
        <taxon>Aurantioideae</taxon>
        <taxon>Citrus</taxon>
    </lineage>
</organism>
<evidence type="ECO:0000313" key="3">
    <source>
        <dbReference type="Proteomes" id="UP001428341"/>
    </source>
</evidence>
<comment type="caution">
    <text evidence="2">The sequence shown here is derived from an EMBL/GenBank/DDBJ whole genome shotgun (WGS) entry which is preliminary data.</text>
</comment>
<feature type="region of interest" description="Disordered" evidence="1">
    <location>
        <begin position="276"/>
        <end position="298"/>
    </location>
</feature>
<feature type="compositionally biased region" description="Low complexity" evidence="1">
    <location>
        <begin position="143"/>
        <end position="156"/>
    </location>
</feature>
<feature type="region of interest" description="Disordered" evidence="1">
    <location>
        <begin position="1"/>
        <end position="58"/>
    </location>
</feature>
<feature type="compositionally biased region" description="Low complexity" evidence="1">
    <location>
        <begin position="11"/>
        <end position="24"/>
    </location>
</feature>
<dbReference type="PANTHER" id="PTHR33095">
    <property type="entry name" value="OS07G0619500 PROTEIN"/>
    <property type="match status" value="1"/>
</dbReference>
<feature type="compositionally biased region" description="Basic and acidic residues" evidence="1">
    <location>
        <begin position="281"/>
        <end position="294"/>
    </location>
</feature>
<keyword evidence="3" id="KW-1185">Reference proteome</keyword>
<gene>
    <name evidence="2" type="ORF">WN944_009692</name>
</gene>
<feature type="region of interest" description="Disordered" evidence="1">
    <location>
        <begin position="137"/>
        <end position="156"/>
    </location>
</feature>
<sequence>MERTGDEFLNVSAAASSPRRAVSSENVCFYSVPTSPTRKSFKSSAYDHDHDQPTTPPNAYEDANSSFSDFEFETSRRFNVSVIVADHDDTTEDGCWKQQVQQNNNQRKEYLPAMAFADELFYNGMVMPTLKPPPARLRYSNDTASSSSLSSPRSPTARLKLPFARRSLWNDDFDPFLAALENVKLKEEKENGQKFHTPLRAFSPQELDNKTEQDCFEENISKRVLAEPKGVFYARQLVKMGQEKPGKEGGASRVGKKKRKKIKKFLLRSASMTTTLGRSSKVHEHHDDNPKDESAALPKAKASFTRKLSFTTKGLAQYYSEEKGVSEALIQYRPKLFLCMGYGSK</sequence>
<dbReference type="PANTHER" id="PTHR33095:SF47">
    <property type="entry name" value="AR781"/>
    <property type="match status" value="1"/>
</dbReference>
<name>A0AAP0MQB5_9ROSI</name>
<accession>A0AAP0MQB5</accession>
<dbReference type="EMBL" id="JBCGBO010000002">
    <property type="protein sequence ID" value="KAK9221266.1"/>
    <property type="molecule type" value="Genomic_DNA"/>
</dbReference>
<proteinExistence type="predicted"/>
<protein>
    <submittedName>
        <fullName evidence="2">Uncharacterized protein</fullName>
    </submittedName>
</protein>
<evidence type="ECO:0000256" key="1">
    <source>
        <dbReference type="SAM" id="MobiDB-lite"/>
    </source>
</evidence>
<dbReference type="Proteomes" id="UP001428341">
    <property type="component" value="Unassembled WGS sequence"/>
</dbReference>
<evidence type="ECO:0000313" key="2">
    <source>
        <dbReference type="EMBL" id="KAK9221266.1"/>
    </source>
</evidence>
<dbReference type="AlphaFoldDB" id="A0AAP0MQB5"/>